<proteinExistence type="predicted"/>
<accession>A0A6M2D117</accession>
<protein>
    <submittedName>
        <fullName evidence="2">Putative lysophospholipase ovary overexpressed</fullName>
    </submittedName>
</protein>
<name>A0A6M2D117_RHIMP</name>
<dbReference type="Pfam" id="PF12146">
    <property type="entry name" value="Hydrolase_4"/>
    <property type="match status" value="1"/>
</dbReference>
<dbReference type="VEuPathDB" id="VectorBase:LOC119164914"/>
<dbReference type="Gene3D" id="3.40.50.1820">
    <property type="entry name" value="alpha/beta hydrolase"/>
    <property type="match status" value="1"/>
</dbReference>
<dbReference type="OrthoDB" id="194865at2759"/>
<dbReference type="InterPro" id="IPR029058">
    <property type="entry name" value="AB_hydrolase_fold"/>
</dbReference>
<reference evidence="2" key="1">
    <citation type="submission" date="2019-09" db="EMBL/GenBank/DDBJ databases">
        <title>Organ-specific transcriptomic study of the physiology of the cattle tick, Rhipicephalus microplus.</title>
        <authorList>
            <person name="Tirloni L."/>
            <person name="Braz G."/>
            <person name="Gandara A.C.P."/>
            <person name="Sabadin G.A."/>
            <person name="da Silva R.M."/>
            <person name="Guizzo M.G."/>
            <person name="Machado J.A."/>
            <person name="Costa E.P."/>
            <person name="Gomes H.F."/>
            <person name="Moraes J."/>
            <person name="Mota M.B.S."/>
            <person name="Mesquita R.D."/>
            <person name="Alvarenga P.H."/>
            <person name="Alves F."/>
            <person name="Seixas A."/>
            <person name="da Fonseca R.N."/>
            <person name="Fogaca A."/>
            <person name="Logullo C."/>
            <person name="Tanaka A."/>
            <person name="Daffre S."/>
            <person name="Termignoni C."/>
            <person name="Vaz I.S.Jr."/>
            <person name="Oliveira P.L."/>
            <person name="Ribeiro J.M."/>
        </authorList>
    </citation>
    <scope>NUCLEOTIDE SEQUENCE</scope>
    <source>
        <strain evidence="2">Porto Alegre</strain>
    </source>
</reference>
<feature type="domain" description="Serine aminopeptidase S33" evidence="1">
    <location>
        <begin position="172"/>
        <end position="410"/>
    </location>
</feature>
<dbReference type="AlphaFoldDB" id="A0A6M2D117"/>
<dbReference type="EMBL" id="GHWJ01007082">
    <property type="protein sequence ID" value="NOV39819.1"/>
    <property type="molecule type" value="Transcribed_RNA"/>
</dbReference>
<organism evidence="2">
    <name type="scientific">Rhipicephalus microplus</name>
    <name type="common">Cattle tick</name>
    <name type="synonym">Boophilus microplus</name>
    <dbReference type="NCBI Taxonomy" id="6941"/>
    <lineage>
        <taxon>Eukaryota</taxon>
        <taxon>Metazoa</taxon>
        <taxon>Ecdysozoa</taxon>
        <taxon>Arthropoda</taxon>
        <taxon>Chelicerata</taxon>
        <taxon>Arachnida</taxon>
        <taxon>Acari</taxon>
        <taxon>Parasitiformes</taxon>
        <taxon>Ixodida</taxon>
        <taxon>Ixodoidea</taxon>
        <taxon>Ixodidae</taxon>
        <taxon>Rhipicephalinae</taxon>
        <taxon>Rhipicephalus</taxon>
        <taxon>Boophilus</taxon>
    </lineage>
</organism>
<evidence type="ECO:0000313" key="2">
    <source>
        <dbReference type="EMBL" id="NOV39819.1"/>
    </source>
</evidence>
<evidence type="ECO:0000259" key="1">
    <source>
        <dbReference type="Pfam" id="PF12146"/>
    </source>
</evidence>
<dbReference type="InterPro" id="IPR022742">
    <property type="entry name" value="Hydrolase_4"/>
</dbReference>
<dbReference type="PANTHER" id="PTHR11614">
    <property type="entry name" value="PHOSPHOLIPASE-RELATED"/>
    <property type="match status" value="1"/>
</dbReference>
<sequence length="430" mass="47924">MRNLARLRPTLSERSRGLFTREVCDNVSAQHLDRLRLRTSSGVQLSPRAQQLSGTGPLRGRTRTFNQWRGRELMRRAQTTSPASFVPYGYVAKRSVCANPWLRTRFSERTPRQGGAALAIAVPFLMLSRIGGRHKSWSTMSSTIGVLADDSGSFRNRDGHKIACVTWSPEVEPRALVFVAHGYAEHCHSPCYDVLARKLVGQGCYVFSHDHVGHGKSEGPRALVKSADTYVDDILTHVDLVKQKYPSRPVFLFGHSMGGLLVALAAERRPQDIAGIVMMAPMLAVDKEQATWLKMTMARILGRIVPTLPIGNLDLSLVSKDPETVDQMTKDPLRYHGHVRVGWAAAMLNALEDLQAKVESIDTPFLIQHGSADKLCDIGGSEDFYKKAPTKDKSFKVYKDCYHSLLTEPDEMAQQVLQDIANWYTARIPS</sequence>
<dbReference type="FunFam" id="3.40.50.1820:FF:000117">
    <property type="entry name" value="Monoglyceride lipase, putative"/>
    <property type="match status" value="1"/>
</dbReference>
<dbReference type="SUPFAM" id="SSF53474">
    <property type="entry name" value="alpha/beta-Hydrolases"/>
    <property type="match status" value="1"/>
</dbReference>
<dbReference type="InterPro" id="IPR051044">
    <property type="entry name" value="MAG_DAG_Lipase"/>
</dbReference>